<dbReference type="SUPFAM" id="SSF68906">
    <property type="entry name" value="SAP domain"/>
    <property type="match status" value="1"/>
</dbReference>
<dbReference type="SUPFAM" id="SSF48452">
    <property type="entry name" value="TPR-like"/>
    <property type="match status" value="1"/>
</dbReference>
<keyword evidence="3" id="KW-0949">S-adenosyl-L-methionine</keyword>
<protein>
    <recommendedName>
        <fullName evidence="5">Histone-lysine N-methyltransferase SET5</fullName>
    </recommendedName>
    <alternativeName>
        <fullName evidence="4">SET domain-containing protein 5</fullName>
    </alternativeName>
</protein>
<dbReference type="GO" id="GO:0045814">
    <property type="term" value="P:negative regulation of gene expression, epigenetic"/>
    <property type="evidence" value="ECO:0007669"/>
    <property type="project" value="TreeGrafter"/>
</dbReference>
<dbReference type="InterPro" id="IPR046341">
    <property type="entry name" value="SET_dom_sf"/>
</dbReference>
<keyword evidence="10" id="KW-1185">Reference proteome</keyword>
<dbReference type="SMART" id="SM00513">
    <property type="entry name" value="SAP"/>
    <property type="match status" value="1"/>
</dbReference>
<comment type="catalytic activity">
    <reaction evidence="6">
        <text>L-lysyl-[histone] + S-adenosyl-L-methionine = N(6)-methyl-L-lysyl-[histone] + S-adenosyl-L-homocysteine + H(+)</text>
        <dbReference type="Rhea" id="RHEA:10024"/>
        <dbReference type="Rhea" id="RHEA-COMP:9845"/>
        <dbReference type="Rhea" id="RHEA-COMP:9846"/>
        <dbReference type="ChEBI" id="CHEBI:15378"/>
        <dbReference type="ChEBI" id="CHEBI:29969"/>
        <dbReference type="ChEBI" id="CHEBI:57856"/>
        <dbReference type="ChEBI" id="CHEBI:59789"/>
        <dbReference type="ChEBI" id="CHEBI:61929"/>
    </reaction>
    <physiologicalReaction direction="left-to-right" evidence="6">
        <dbReference type="Rhea" id="RHEA:10025"/>
    </physiologicalReaction>
</comment>
<feature type="region of interest" description="Disordered" evidence="7">
    <location>
        <begin position="863"/>
        <end position="907"/>
    </location>
</feature>
<comment type="caution">
    <text evidence="9">The sequence shown here is derived from an EMBL/GenBank/DDBJ whole genome shotgun (WGS) entry which is preliminary data.</text>
</comment>
<evidence type="ECO:0000256" key="5">
    <source>
        <dbReference type="ARBA" id="ARBA00044528"/>
    </source>
</evidence>
<evidence type="ECO:0000256" key="4">
    <source>
        <dbReference type="ARBA" id="ARBA00042380"/>
    </source>
</evidence>
<reference evidence="9 10" key="1">
    <citation type="journal article" date="2023" name="IMA Fungus">
        <title>Comparative genomic study of the Penicillium genus elucidates a diverse pangenome and 15 lateral gene transfer events.</title>
        <authorList>
            <person name="Petersen C."/>
            <person name="Sorensen T."/>
            <person name="Nielsen M.R."/>
            <person name="Sondergaard T.E."/>
            <person name="Sorensen J.L."/>
            <person name="Fitzpatrick D.A."/>
            <person name="Frisvad J.C."/>
            <person name="Nielsen K.L."/>
        </authorList>
    </citation>
    <scope>NUCLEOTIDE SEQUENCE [LARGE SCALE GENOMIC DNA]</scope>
    <source>
        <strain evidence="9 10">IBT 29057</strain>
    </source>
</reference>
<dbReference type="Gene3D" id="2.170.270.10">
    <property type="entry name" value="SET domain"/>
    <property type="match status" value="1"/>
</dbReference>
<dbReference type="Proteomes" id="UP001216150">
    <property type="component" value="Unassembled WGS sequence"/>
</dbReference>
<evidence type="ECO:0000256" key="3">
    <source>
        <dbReference type="ARBA" id="ARBA00022691"/>
    </source>
</evidence>
<name>A0AAD6H354_9EURO</name>
<dbReference type="GO" id="GO:0032259">
    <property type="term" value="P:methylation"/>
    <property type="evidence" value="ECO:0007669"/>
    <property type="project" value="UniProtKB-KW"/>
</dbReference>
<dbReference type="PANTHER" id="PTHR46402">
    <property type="entry name" value="SET AND MYND DOMAIN-CONTAINING PROTEIN 5"/>
    <property type="match status" value="1"/>
</dbReference>
<dbReference type="EMBL" id="JAQJAC010000001">
    <property type="protein sequence ID" value="KAJ5599955.1"/>
    <property type="molecule type" value="Genomic_DNA"/>
</dbReference>
<dbReference type="InterPro" id="IPR036361">
    <property type="entry name" value="SAP_dom_sf"/>
</dbReference>
<evidence type="ECO:0000313" key="9">
    <source>
        <dbReference type="EMBL" id="KAJ5599955.1"/>
    </source>
</evidence>
<feature type="domain" description="SET" evidence="8">
    <location>
        <begin position="478"/>
        <end position="836"/>
    </location>
</feature>
<evidence type="ECO:0000313" key="10">
    <source>
        <dbReference type="Proteomes" id="UP001216150"/>
    </source>
</evidence>
<dbReference type="InterPro" id="IPR011990">
    <property type="entry name" value="TPR-like_helical_dom_sf"/>
</dbReference>
<accession>A0AAD6H354</accession>
<evidence type="ECO:0000256" key="7">
    <source>
        <dbReference type="SAM" id="MobiDB-lite"/>
    </source>
</evidence>
<dbReference type="InterPro" id="IPR001214">
    <property type="entry name" value="SET_dom"/>
</dbReference>
<dbReference type="Gene3D" id="1.10.720.30">
    <property type="entry name" value="SAP domain"/>
    <property type="match status" value="1"/>
</dbReference>
<evidence type="ECO:0000256" key="2">
    <source>
        <dbReference type="ARBA" id="ARBA00022679"/>
    </source>
</evidence>
<dbReference type="SUPFAM" id="SSF82199">
    <property type="entry name" value="SET domain"/>
    <property type="match status" value="1"/>
</dbReference>
<gene>
    <name evidence="9" type="ORF">N7450_001022</name>
</gene>
<dbReference type="PROSITE" id="PS50280">
    <property type="entry name" value="SET"/>
    <property type="match status" value="1"/>
</dbReference>
<keyword evidence="2" id="KW-0808">Transferase</keyword>
<evidence type="ECO:0000259" key="8">
    <source>
        <dbReference type="PROSITE" id="PS50280"/>
    </source>
</evidence>
<dbReference type="PANTHER" id="PTHR46402:SF2">
    <property type="entry name" value="HISTONE-LYSINE N-TRIMETHYLTRANSFERASE SMYD5"/>
    <property type="match status" value="1"/>
</dbReference>
<evidence type="ECO:0000256" key="1">
    <source>
        <dbReference type="ARBA" id="ARBA00022603"/>
    </source>
</evidence>
<proteinExistence type="predicted"/>
<dbReference type="AlphaFoldDB" id="A0AAD6H354"/>
<dbReference type="GO" id="GO:0042799">
    <property type="term" value="F:histone H4K20 methyltransferase activity"/>
    <property type="evidence" value="ECO:0007669"/>
    <property type="project" value="TreeGrafter"/>
</dbReference>
<sequence length="907" mass="103875">MSDKPSTYSRSNESTCFLAGRQGIAEQRKSIPGKGTGCDPGWRWIRADGLKRFGDAFKARPPWTTIKSAEWPPKPGNTGKMLNFGPFVTKTDAKLAYDIWKLADDTVGEAWKNRPHHLPTSKANEPGLANNVYEHLMIYSVLPLGRREAPLMFAQQGLQKTWDVAVMIKPLKDKIIEDSPIRGVTNWTNQALKTELKKRNLSVAGNPKKLQERLINDEVQNHCGIMPTSDLSHWGIKRSSKFTLQPATNTAMTPIDMYTFAIHLSPYNPTYWLSRAYCHYMQGYFDLALGDAYRAQIICNTVEQIKERNSKDGFYMHIQQAIHEHILAYPKDEGNYWTELIILIRKPHGIQSMITTVHLAVLNLICLCLAALNCWDDFDAYTRQLSIRGGSIFPEKFVADLRKKVSKKASKAWRKRKSGQDLFWFEKHQGAVSAKGPYPYESDPLELIQDKRSLLARLTEEIFQHPKTRADHPNLPTDTCKVRMAPNRLRFGVFANRRIRKGELIHFEEPTIRGHLPPRRLSKDRTQTKFVDDHRCEHCLDLVNDKERRPSIDEPRPPHSDEIDAEETPYCTCSRVWLRNPHDKRELMFCPSGSKETSCLQLAYKLYHYDGCGRDWKWLYDTMRPNVRTWNGMQHISHSNEVHGTLLSLLLRSVTEITLLRREDYDEPGLAPYEIDELLVLNGNSKPRGSSWFPFTMSANIIVPFDIFTFLGVNIFRDFSFDTWATQVILRNLLINAVPWDMKRRGEVPALLKSDKEKLLDSPAQQVRKLMNGYSLNEWDPSFLNLYLFPGLSLFNHTCAGKHNAEWAYDNQILNRVIVWAKKNIGVGEEIRIRYQHDAVDSKNDAIRLLGGPCLCPNKPKHNIVAEPDSEEVSPMETDISPVASNAVSPDESSDEEYGGLEEAEGK</sequence>
<dbReference type="Pfam" id="PF00856">
    <property type="entry name" value="SET"/>
    <property type="match status" value="1"/>
</dbReference>
<organism evidence="9 10">
    <name type="scientific">Penicillium hetheringtonii</name>
    <dbReference type="NCBI Taxonomy" id="911720"/>
    <lineage>
        <taxon>Eukaryota</taxon>
        <taxon>Fungi</taxon>
        <taxon>Dikarya</taxon>
        <taxon>Ascomycota</taxon>
        <taxon>Pezizomycotina</taxon>
        <taxon>Eurotiomycetes</taxon>
        <taxon>Eurotiomycetidae</taxon>
        <taxon>Eurotiales</taxon>
        <taxon>Aspergillaceae</taxon>
        <taxon>Penicillium</taxon>
    </lineage>
</organism>
<feature type="compositionally biased region" description="Acidic residues" evidence="7">
    <location>
        <begin position="892"/>
        <end position="907"/>
    </location>
</feature>
<keyword evidence="1" id="KW-0489">Methyltransferase</keyword>
<dbReference type="InterPro" id="IPR003034">
    <property type="entry name" value="SAP_dom"/>
</dbReference>
<evidence type="ECO:0000256" key="6">
    <source>
        <dbReference type="ARBA" id="ARBA00048619"/>
    </source>
</evidence>